<name>A0ACB9JXY6_9ASTR</name>
<organism evidence="1 2">
    <name type="scientific">Smallanthus sonchifolius</name>
    <dbReference type="NCBI Taxonomy" id="185202"/>
    <lineage>
        <taxon>Eukaryota</taxon>
        <taxon>Viridiplantae</taxon>
        <taxon>Streptophyta</taxon>
        <taxon>Embryophyta</taxon>
        <taxon>Tracheophyta</taxon>
        <taxon>Spermatophyta</taxon>
        <taxon>Magnoliopsida</taxon>
        <taxon>eudicotyledons</taxon>
        <taxon>Gunneridae</taxon>
        <taxon>Pentapetalae</taxon>
        <taxon>asterids</taxon>
        <taxon>campanulids</taxon>
        <taxon>Asterales</taxon>
        <taxon>Asteraceae</taxon>
        <taxon>Asteroideae</taxon>
        <taxon>Heliantheae alliance</taxon>
        <taxon>Millerieae</taxon>
        <taxon>Smallanthus</taxon>
    </lineage>
</organism>
<reference evidence="2" key="1">
    <citation type="journal article" date="2022" name="Mol. Ecol. Resour.">
        <title>The genomes of chicory, endive, great burdock and yacon provide insights into Asteraceae palaeo-polyploidization history and plant inulin production.</title>
        <authorList>
            <person name="Fan W."/>
            <person name="Wang S."/>
            <person name="Wang H."/>
            <person name="Wang A."/>
            <person name="Jiang F."/>
            <person name="Liu H."/>
            <person name="Zhao H."/>
            <person name="Xu D."/>
            <person name="Zhang Y."/>
        </authorList>
    </citation>
    <scope>NUCLEOTIDE SEQUENCE [LARGE SCALE GENOMIC DNA]</scope>
    <source>
        <strain evidence="2">cv. Yunnan</strain>
    </source>
</reference>
<keyword evidence="2" id="KW-1185">Reference proteome</keyword>
<protein>
    <submittedName>
        <fullName evidence="1">Uncharacterized protein</fullName>
    </submittedName>
</protein>
<accession>A0ACB9JXY6</accession>
<dbReference type="EMBL" id="CM042019">
    <property type="protein sequence ID" value="KAI3824764.1"/>
    <property type="molecule type" value="Genomic_DNA"/>
</dbReference>
<evidence type="ECO:0000313" key="1">
    <source>
        <dbReference type="EMBL" id="KAI3824764.1"/>
    </source>
</evidence>
<gene>
    <name evidence="1" type="ORF">L1987_06235</name>
</gene>
<dbReference type="Proteomes" id="UP001056120">
    <property type="component" value="Linkage Group LG02"/>
</dbReference>
<proteinExistence type="predicted"/>
<evidence type="ECO:0000313" key="2">
    <source>
        <dbReference type="Proteomes" id="UP001056120"/>
    </source>
</evidence>
<reference evidence="1 2" key="2">
    <citation type="journal article" date="2022" name="Mol. Ecol. Resour.">
        <title>The genomes of chicory, endive, great burdock and yacon provide insights into Asteraceae paleo-polyploidization history and plant inulin production.</title>
        <authorList>
            <person name="Fan W."/>
            <person name="Wang S."/>
            <person name="Wang H."/>
            <person name="Wang A."/>
            <person name="Jiang F."/>
            <person name="Liu H."/>
            <person name="Zhao H."/>
            <person name="Xu D."/>
            <person name="Zhang Y."/>
        </authorList>
    </citation>
    <scope>NUCLEOTIDE SEQUENCE [LARGE SCALE GENOMIC DNA]</scope>
    <source>
        <strain evidence="2">cv. Yunnan</strain>
        <tissue evidence="1">Leaves</tissue>
    </source>
</reference>
<comment type="caution">
    <text evidence="1">The sequence shown here is derived from an EMBL/GenBank/DDBJ whole genome shotgun (WGS) entry which is preliminary data.</text>
</comment>
<sequence length="152" mass="17494">MVWQTPSVGKLEKEEDPGEGLEVIPLETLVPEPLSITIVHSEGRTTEPTPRSSSPRSRPTQKRTCALIESSDLARMQTPSVGTSRGDKLLRYLNQVVFGHGRFKFWWKDRSDRHNGVFGRSSCLMRMWRIGRPRRMKEVPVRIKEKTPDRLI</sequence>